<dbReference type="Proteomes" id="UP000770661">
    <property type="component" value="Unassembled WGS sequence"/>
</dbReference>
<organism evidence="4 5">
    <name type="scientific">Chionoecetes opilio</name>
    <name type="common">Atlantic snow crab</name>
    <name type="synonym">Cancer opilio</name>
    <dbReference type="NCBI Taxonomy" id="41210"/>
    <lineage>
        <taxon>Eukaryota</taxon>
        <taxon>Metazoa</taxon>
        <taxon>Ecdysozoa</taxon>
        <taxon>Arthropoda</taxon>
        <taxon>Crustacea</taxon>
        <taxon>Multicrustacea</taxon>
        <taxon>Malacostraca</taxon>
        <taxon>Eumalacostraca</taxon>
        <taxon>Eucarida</taxon>
        <taxon>Decapoda</taxon>
        <taxon>Pleocyemata</taxon>
        <taxon>Brachyura</taxon>
        <taxon>Eubrachyura</taxon>
        <taxon>Majoidea</taxon>
        <taxon>Majidae</taxon>
        <taxon>Chionoecetes</taxon>
    </lineage>
</organism>
<keyword evidence="5" id="KW-1185">Reference proteome</keyword>
<dbReference type="InterPro" id="IPR001878">
    <property type="entry name" value="Znf_CCHC"/>
</dbReference>
<dbReference type="SUPFAM" id="SSF57756">
    <property type="entry name" value="Retrovirus zinc finger-like domains"/>
    <property type="match status" value="1"/>
</dbReference>
<evidence type="ECO:0000256" key="2">
    <source>
        <dbReference type="SAM" id="MobiDB-lite"/>
    </source>
</evidence>
<comment type="caution">
    <text evidence="4">The sequence shown here is derived from an EMBL/GenBank/DDBJ whole genome shotgun (WGS) entry which is preliminary data.</text>
</comment>
<dbReference type="GO" id="GO:0008270">
    <property type="term" value="F:zinc ion binding"/>
    <property type="evidence" value="ECO:0007669"/>
    <property type="project" value="UniProtKB-KW"/>
</dbReference>
<accession>A0A8J4YXY2</accession>
<keyword evidence="1" id="KW-0862">Zinc</keyword>
<keyword evidence="1" id="KW-0863">Zinc-finger</keyword>
<dbReference type="Gene3D" id="4.10.60.10">
    <property type="entry name" value="Zinc finger, CCHC-type"/>
    <property type="match status" value="1"/>
</dbReference>
<dbReference type="PROSITE" id="PS50158">
    <property type="entry name" value="ZF_CCHC"/>
    <property type="match status" value="1"/>
</dbReference>
<proteinExistence type="predicted"/>
<gene>
    <name evidence="4" type="ORF">GWK47_029642</name>
</gene>
<feature type="region of interest" description="Disordered" evidence="2">
    <location>
        <begin position="77"/>
        <end position="116"/>
    </location>
</feature>
<feature type="region of interest" description="Disordered" evidence="2">
    <location>
        <begin position="178"/>
        <end position="198"/>
    </location>
</feature>
<dbReference type="InterPro" id="IPR036875">
    <property type="entry name" value="Znf_CCHC_sf"/>
</dbReference>
<dbReference type="EMBL" id="JACEEZ010000832">
    <property type="protein sequence ID" value="KAG0729779.1"/>
    <property type="molecule type" value="Genomic_DNA"/>
</dbReference>
<dbReference type="AlphaFoldDB" id="A0A8J4YXY2"/>
<evidence type="ECO:0000259" key="3">
    <source>
        <dbReference type="PROSITE" id="PS50158"/>
    </source>
</evidence>
<dbReference type="SMART" id="SM00343">
    <property type="entry name" value="ZnF_C2HC"/>
    <property type="match status" value="2"/>
</dbReference>
<evidence type="ECO:0000256" key="1">
    <source>
        <dbReference type="PROSITE-ProRule" id="PRU00047"/>
    </source>
</evidence>
<sequence length="198" mass="21820">MAEPLPQVAQDIKTLVRRAYPVACEVEELTMEHFVDALQNRELQLYIKQAHPKDVREALARALELEASMRTSVGGVSTMAPARPFPTHEFRARRVQASSPPRRKPPTYGRSSPGGTRGPCWGCGQKGHWLYQCTRVQRSRSLERPAPNAFQPCCKSCEEYGHFSNACPWPKDVEQAGNEGPLAGGAASQPVSRGPLAI</sequence>
<reference evidence="4" key="1">
    <citation type="submission" date="2020-07" db="EMBL/GenBank/DDBJ databases">
        <title>The High-quality genome of the commercially important snow crab, Chionoecetes opilio.</title>
        <authorList>
            <person name="Jeong J.-H."/>
            <person name="Ryu S."/>
        </authorList>
    </citation>
    <scope>NUCLEOTIDE SEQUENCE</scope>
    <source>
        <strain evidence="4">MADBK_172401_WGS</strain>
        <tissue evidence="4">Digestive gland</tissue>
    </source>
</reference>
<feature type="domain" description="CCHC-type" evidence="3">
    <location>
        <begin position="120"/>
        <end position="135"/>
    </location>
</feature>
<evidence type="ECO:0000313" key="5">
    <source>
        <dbReference type="Proteomes" id="UP000770661"/>
    </source>
</evidence>
<protein>
    <recommendedName>
        <fullName evidence="3">CCHC-type domain-containing protein</fullName>
    </recommendedName>
</protein>
<keyword evidence="1" id="KW-0479">Metal-binding</keyword>
<dbReference type="OrthoDB" id="8300685at2759"/>
<evidence type="ECO:0000313" key="4">
    <source>
        <dbReference type="EMBL" id="KAG0729779.1"/>
    </source>
</evidence>
<dbReference type="GO" id="GO:0003676">
    <property type="term" value="F:nucleic acid binding"/>
    <property type="evidence" value="ECO:0007669"/>
    <property type="project" value="InterPro"/>
</dbReference>
<name>A0A8J4YXY2_CHIOP</name>